<keyword evidence="1" id="KW-0863">Zinc-finger</keyword>
<feature type="domain" description="C2H2-type" evidence="3">
    <location>
        <begin position="462"/>
        <end position="484"/>
    </location>
</feature>
<organism evidence="4 5">
    <name type="scientific">Romanomermis culicivorax</name>
    <name type="common">Nematode worm</name>
    <dbReference type="NCBI Taxonomy" id="13658"/>
    <lineage>
        <taxon>Eukaryota</taxon>
        <taxon>Metazoa</taxon>
        <taxon>Ecdysozoa</taxon>
        <taxon>Nematoda</taxon>
        <taxon>Enoplea</taxon>
        <taxon>Dorylaimia</taxon>
        <taxon>Mermithida</taxon>
        <taxon>Mermithoidea</taxon>
        <taxon>Mermithidae</taxon>
        <taxon>Romanomermis</taxon>
    </lineage>
</organism>
<evidence type="ECO:0000256" key="2">
    <source>
        <dbReference type="SAM" id="MobiDB-lite"/>
    </source>
</evidence>
<feature type="region of interest" description="Disordered" evidence="2">
    <location>
        <begin position="255"/>
        <end position="274"/>
    </location>
</feature>
<feature type="region of interest" description="Disordered" evidence="2">
    <location>
        <begin position="378"/>
        <end position="421"/>
    </location>
</feature>
<name>A0A915J5L2_ROMCU</name>
<feature type="compositionally biased region" description="Basic and acidic residues" evidence="2">
    <location>
        <begin position="255"/>
        <end position="271"/>
    </location>
</feature>
<accession>A0A915J5L2</accession>
<dbReference type="InterPro" id="IPR013087">
    <property type="entry name" value="Znf_C2H2_type"/>
</dbReference>
<feature type="region of interest" description="Disordered" evidence="2">
    <location>
        <begin position="655"/>
        <end position="709"/>
    </location>
</feature>
<keyword evidence="1" id="KW-0479">Metal-binding</keyword>
<proteinExistence type="predicted"/>
<dbReference type="SMART" id="SM00355">
    <property type="entry name" value="ZnF_C2H2"/>
    <property type="match status" value="4"/>
</dbReference>
<dbReference type="PROSITE" id="PS50157">
    <property type="entry name" value="ZINC_FINGER_C2H2_2"/>
    <property type="match status" value="1"/>
</dbReference>
<dbReference type="GO" id="GO:0008270">
    <property type="term" value="F:zinc ion binding"/>
    <property type="evidence" value="ECO:0007669"/>
    <property type="project" value="UniProtKB-KW"/>
</dbReference>
<dbReference type="InterPro" id="IPR036236">
    <property type="entry name" value="Znf_C2H2_sf"/>
</dbReference>
<sequence length="795" mass="88289">MPKLFETQRNASKLSLNFLNRLAKRIEAANYHVNNSSNDGNAIESVLSLPKYADVNRIVPTTRCENGIQVVKSPPDLGKMSQKCNKIGEIGPVTMVIPQDVAHRQHAMSLRTRRNFDASIVTKELSEDDTKIYLKLEARATVDNGSNSGVVHLMDVSSLTCLVETCRKSFKRLNTAAIHAMHAHAYLKRGNLTLWNSCILCDFDSAVNGTELRLHICRGHREALRQYNEEMGNPIVAANNKPAIKSITPQRTIKIEDQDSTRKSVDPDTRKASVTKIKTATSECENSEKNKFVVSNPCLNSTEEQSWQPPQQEDACSTCSKGSCECSKESSTTGAEPPSTNLRAKRTLKNPYDSAEFVSSWPGRSATVKRSMENLVATGQESQSQENNGNIISSSQSSVNQKTAKNIAETPTPKRRRTEKFSLSTSLECKSSTLTTDDLDKIPVIFTQKQKDFAKQMQDEGLRCKKCGSIFQNRWNLERHCYQHLNFVRFVCKGCGAGGFYRTELRRHLRSSCRVYKKTELTVKEANDLILPSCVKEPGRVVVWDSHKPLVFGAFMKQTPNDTIFAREYNKIMQKLLDEQRLVDKGRESQSSDNDEQVLASLKPNKPAKKNIKPGVKVFKAGKRLVLDDLLKKRKDIGQHRGSFNKLNRMTTNIVAGGRNDAEENNVDASSDEGSDSNAKEPPRLTKVLSDNMKTKSSPTKNNGVKSPINRSKISSLMIPASSVTNVANALTKIATWKTAHGLASSIVSASSSKASIETTSKKSSATPTVPMIKPQIKVFKSKDGTLWIKPFVNK</sequence>
<feature type="compositionally biased region" description="Acidic residues" evidence="2">
    <location>
        <begin position="663"/>
        <end position="675"/>
    </location>
</feature>
<dbReference type="WBParaSite" id="nRc.2.0.1.t21757-RA">
    <property type="protein sequence ID" value="nRc.2.0.1.t21757-RA"/>
    <property type="gene ID" value="nRc.2.0.1.g21757"/>
</dbReference>
<feature type="compositionally biased region" description="Low complexity" evidence="2">
    <location>
        <begin position="382"/>
        <end position="401"/>
    </location>
</feature>
<keyword evidence="4" id="KW-1185">Reference proteome</keyword>
<evidence type="ECO:0000313" key="4">
    <source>
        <dbReference type="Proteomes" id="UP000887565"/>
    </source>
</evidence>
<dbReference type="AlphaFoldDB" id="A0A915J5L2"/>
<dbReference type="SUPFAM" id="SSF57667">
    <property type="entry name" value="beta-beta-alpha zinc fingers"/>
    <property type="match status" value="1"/>
</dbReference>
<evidence type="ECO:0000259" key="3">
    <source>
        <dbReference type="PROSITE" id="PS50157"/>
    </source>
</evidence>
<protein>
    <submittedName>
        <fullName evidence="5">C2H2-type domain-containing protein</fullName>
    </submittedName>
</protein>
<dbReference type="Proteomes" id="UP000887565">
    <property type="component" value="Unplaced"/>
</dbReference>
<feature type="region of interest" description="Disordered" evidence="2">
    <location>
        <begin position="584"/>
        <end position="612"/>
    </location>
</feature>
<evidence type="ECO:0000313" key="5">
    <source>
        <dbReference type="WBParaSite" id="nRc.2.0.1.t21757-RA"/>
    </source>
</evidence>
<feature type="compositionally biased region" description="Polar residues" evidence="2">
    <location>
        <begin position="695"/>
        <end position="709"/>
    </location>
</feature>
<evidence type="ECO:0000256" key="1">
    <source>
        <dbReference type="PROSITE-ProRule" id="PRU00042"/>
    </source>
</evidence>
<reference evidence="5" key="1">
    <citation type="submission" date="2022-11" db="UniProtKB">
        <authorList>
            <consortium name="WormBaseParasite"/>
        </authorList>
    </citation>
    <scope>IDENTIFICATION</scope>
</reference>
<keyword evidence="1" id="KW-0862">Zinc</keyword>
<dbReference type="PROSITE" id="PS00028">
    <property type="entry name" value="ZINC_FINGER_C2H2_1"/>
    <property type="match status" value="2"/>
</dbReference>
<dbReference type="Gene3D" id="3.30.160.60">
    <property type="entry name" value="Classic Zinc Finger"/>
    <property type="match status" value="1"/>
</dbReference>